<dbReference type="SUPFAM" id="SSF50447">
    <property type="entry name" value="Translation proteins"/>
    <property type="match status" value="2"/>
</dbReference>
<dbReference type="GO" id="GO:0005525">
    <property type="term" value="F:GTP binding"/>
    <property type="evidence" value="ECO:0007669"/>
    <property type="project" value="UniProtKB-KW"/>
</dbReference>
<dbReference type="CDD" id="cd01887">
    <property type="entry name" value="IF2_eIF5B"/>
    <property type="match status" value="1"/>
</dbReference>
<evidence type="ECO:0000313" key="13">
    <source>
        <dbReference type="Proteomes" id="UP000007463"/>
    </source>
</evidence>
<feature type="binding site" evidence="8">
    <location>
        <begin position="514"/>
        <end position="518"/>
    </location>
    <ligand>
        <name>GTP</name>
        <dbReference type="ChEBI" id="CHEBI:37565"/>
    </ligand>
</feature>
<dbReference type="Pfam" id="PF00009">
    <property type="entry name" value="GTP_EFTU"/>
    <property type="match status" value="1"/>
</dbReference>
<keyword evidence="4 8" id="KW-0547">Nucleotide-binding</keyword>
<comment type="subcellular location">
    <subcellularLocation>
        <location evidence="8">Cytoplasm</location>
    </subcellularLocation>
</comment>
<feature type="compositionally biased region" description="Acidic residues" evidence="10">
    <location>
        <begin position="89"/>
        <end position="98"/>
    </location>
</feature>
<keyword evidence="6 8" id="KW-0342">GTP-binding</keyword>
<feature type="region of interest" description="Disordered" evidence="10">
    <location>
        <begin position="150"/>
        <end position="364"/>
    </location>
</feature>
<dbReference type="PANTHER" id="PTHR43381">
    <property type="entry name" value="TRANSLATION INITIATION FACTOR IF-2-RELATED"/>
    <property type="match status" value="1"/>
</dbReference>
<sequence length="960" mass="104788">MSGKTQRLGKAAGELNVGVTTIVEFLASKGKAIDSNPNTKLDPEQYDMLRTQFAADQNLKEQSKMTVVKREKRETITLRDIKDDSKSNEDDENFDDSVSEQPKAQPVVTPKVETPKVEEKVEVIPTPTPEPVVEVTPVVEKPVEEKPKVVVEEPVAQPTNDGGIQVIGRIDLDKLNTKTRPDKRKKEDGPIDKSDYPKPVVAPVVPVKEEVKAKETPAAPEAPKEIETIRVDRTKLSGPTVLGKIELPVEKPKSVGSSRPGDDRKKRKRIKKDGPATPGQAGGNNQNRPGGGPGQGGGNRPGGQGGFNRGPGNNFRKGPVTDKPAASEQDIQKEVKDTLARLSSQGGKSKASKNRRAKRDDRAQRREIEQLEAEMQEKILKLTEFVTVSELASMMNVSPTQVISACMSLGIFASINQRLDAETIQIVAEEFGFETEFVSADVQEAIPEVEDKEEDLIDRPPIITVMGHVDHGKTSLLDKIRNANVTAGEAGGITQHIGAYSVTLKDNRKMTFLDTPGHEAFTAMRARGAQVTDVAIIIVAADDDVMPQTKEAISHAQAANVPMVFAINKIDKPGANPDKIREQLSAMNILVEEWGGKYQCQEISAKQNLNIDDLLDKVLLEAEILHLRANPNKNAVGTVIESSLDKGKGYVTNMLVHAGTMKIGDIVLVGRNYGRVRAMHDEHGVALKEAGPSQPVSVLGINGAPSAGDTFHIMDDEREAKTIATKREQLYREQGLRTNKHITLDEIGRRLAIGDFKELNLIVKGDVDGSIEALSDSLLRLSTEEIQVNIVHKGVGAITEADVNLASASDAIVIGFQVRPSVAARKLAEQEQIDIRLYSVIYKAIDELKAAMEGMLSPDIEEKVLGTAEIRETFDITKVGTIAGCYVTDGLIKRTSKIRVIRDGIVIHTGVLGSLKRFKDDVKEVKNNYECGLNIDKFNDIKIGDLVEAYEEVEVARKLA</sequence>
<evidence type="ECO:0000259" key="11">
    <source>
        <dbReference type="PROSITE" id="PS51722"/>
    </source>
</evidence>
<keyword evidence="3 8" id="KW-0396">Initiation factor</keyword>
<protein>
    <recommendedName>
        <fullName evidence="2 8">Translation initiation factor IF-2</fullName>
    </recommendedName>
</protein>
<reference evidence="12 13" key="1">
    <citation type="journal article" date="2011" name="Stand. Genomic Sci.">
        <title>Complete genome sequence of the gliding freshwater bacterium Fluviicola taffensis type strain (RW262).</title>
        <authorList>
            <person name="Woyke T."/>
            <person name="Chertkov O."/>
            <person name="Lapidus A."/>
            <person name="Nolan M."/>
            <person name="Lucas S."/>
            <person name="Del Rio T.G."/>
            <person name="Tice H."/>
            <person name="Cheng J.F."/>
            <person name="Tapia R."/>
            <person name="Han C."/>
            <person name="Goodwin L."/>
            <person name="Pitluck S."/>
            <person name="Liolios K."/>
            <person name="Pagani I."/>
            <person name="Ivanova N."/>
            <person name="Huntemann M."/>
            <person name="Mavromatis K."/>
            <person name="Mikhailova N."/>
            <person name="Pati A."/>
            <person name="Chen A."/>
            <person name="Palaniappan K."/>
            <person name="Land M."/>
            <person name="Hauser L."/>
            <person name="Brambilla E.M."/>
            <person name="Rohde M."/>
            <person name="Mwirichia R."/>
            <person name="Sikorski J."/>
            <person name="Tindall B.J."/>
            <person name="Goker M."/>
            <person name="Bristow J."/>
            <person name="Eisen J.A."/>
            <person name="Markowitz V."/>
            <person name="Hugenholtz P."/>
            <person name="Klenk H.P."/>
            <person name="Kyrpides N.C."/>
        </authorList>
    </citation>
    <scope>NUCLEOTIDE SEQUENCE [LARGE SCALE GENOMIC DNA]</scope>
    <source>
        <strain evidence="13">DSM 16823 / RW262 / RW262</strain>
    </source>
</reference>
<evidence type="ECO:0000256" key="3">
    <source>
        <dbReference type="ARBA" id="ARBA00022540"/>
    </source>
</evidence>
<dbReference type="KEGG" id="fte:Fluta_1867"/>
<dbReference type="InterPro" id="IPR006847">
    <property type="entry name" value="IF2_N"/>
</dbReference>
<dbReference type="Gene3D" id="3.40.50.10050">
    <property type="entry name" value="Translation initiation factor IF- 2, domain 3"/>
    <property type="match status" value="1"/>
</dbReference>
<dbReference type="GO" id="GO:0003743">
    <property type="term" value="F:translation initiation factor activity"/>
    <property type="evidence" value="ECO:0007669"/>
    <property type="project" value="UniProtKB-UniRule"/>
</dbReference>
<dbReference type="FunFam" id="2.40.30.10:FF:000054">
    <property type="entry name" value="Translation initiation factor IF-2"/>
    <property type="match status" value="1"/>
</dbReference>
<evidence type="ECO:0000256" key="9">
    <source>
        <dbReference type="RuleBase" id="RU000644"/>
    </source>
</evidence>
<feature type="compositionally biased region" description="Basic and acidic residues" evidence="10">
    <location>
        <begin position="330"/>
        <end position="339"/>
    </location>
</feature>
<dbReference type="HAMAP" id="MF_00100_B">
    <property type="entry name" value="IF_2_B"/>
    <property type="match status" value="1"/>
</dbReference>
<dbReference type="Pfam" id="PF11987">
    <property type="entry name" value="IF-2"/>
    <property type="match status" value="1"/>
</dbReference>
<feature type="region of interest" description="Disordered" evidence="10">
    <location>
        <begin position="62"/>
        <end position="123"/>
    </location>
</feature>
<evidence type="ECO:0000256" key="1">
    <source>
        <dbReference type="ARBA" id="ARBA00007733"/>
    </source>
</evidence>
<feature type="domain" description="Tr-type G" evidence="11">
    <location>
        <begin position="458"/>
        <end position="626"/>
    </location>
</feature>
<dbReference type="SUPFAM" id="SSF52156">
    <property type="entry name" value="Initiation factor IF2/eIF5b, domain 3"/>
    <property type="match status" value="1"/>
</dbReference>
<comment type="function">
    <text evidence="7 8 9">One of the essential components for the initiation of protein synthesis. Protects formylmethionyl-tRNA from spontaneous hydrolysis and promotes its binding to the 30S ribosomal subunits. Also involved in the hydrolysis of GTP during the formation of the 70S ribosomal complex.</text>
</comment>
<dbReference type="InterPro" id="IPR000795">
    <property type="entry name" value="T_Tr_GTP-bd_dom"/>
</dbReference>
<dbReference type="NCBIfam" id="TIGR00487">
    <property type="entry name" value="IF-2"/>
    <property type="match status" value="1"/>
</dbReference>
<feature type="compositionally biased region" description="Basic and acidic residues" evidence="10">
    <location>
        <begin position="170"/>
        <end position="196"/>
    </location>
</feature>
<dbReference type="RefSeq" id="WP_013686624.1">
    <property type="nucleotide sequence ID" value="NC_015321.1"/>
</dbReference>
<dbReference type="InterPro" id="IPR005225">
    <property type="entry name" value="Small_GTP-bd"/>
</dbReference>
<evidence type="ECO:0000256" key="6">
    <source>
        <dbReference type="ARBA" id="ARBA00023134"/>
    </source>
</evidence>
<dbReference type="InterPro" id="IPR009000">
    <property type="entry name" value="Transl_B-barrel_sf"/>
</dbReference>
<evidence type="ECO:0000256" key="8">
    <source>
        <dbReference type="HAMAP-Rule" id="MF_00100"/>
    </source>
</evidence>
<dbReference type="EMBL" id="CP002542">
    <property type="protein sequence ID" value="AEA43854.1"/>
    <property type="molecule type" value="Genomic_DNA"/>
</dbReference>
<dbReference type="SUPFAM" id="SSF52540">
    <property type="entry name" value="P-loop containing nucleoside triphosphate hydrolases"/>
    <property type="match status" value="1"/>
</dbReference>
<feature type="binding site" evidence="8">
    <location>
        <begin position="467"/>
        <end position="474"/>
    </location>
    <ligand>
        <name>GTP</name>
        <dbReference type="ChEBI" id="CHEBI:37565"/>
    </ligand>
</feature>
<dbReference type="PROSITE" id="PS01176">
    <property type="entry name" value="IF2"/>
    <property type="match status" value="1"/>
</dbReference>
<keyword evidence="8" id="KW-0963">Cytoplasm</keyword>
<dbReference type="OrthoDB" id="9811804at2"/>
<dbReference type="CDD" id="cd03692">
    <property type="entry name" value="mtIF2_IVc"/>
    <property type="match status" value="1"/>
</dbReference>
<dbReference type="NCBIfam" id="TIGR00231">
    <property type="entry name" value="small_GTP"/>
    <property type="match status" value="1"/>
</dbReference>
<dbReference type="PANTHER" id="PTHR43381:SF5">
    <property type="entry name" value="TR-TYPE G DOMAIN-CONTAINING PROTEIN"/>
    <property type="match status" value="1"/>
</dbReference>
<comment type="similarity">
    <text evidence="1 8 9">Belongs to the TRAFAC class translation factor GTPase superfamily. Classic translation factor GTPase family. IF-2 subfamily.</text>
</comment>
<feature type="compositionally biased region" description="Basic and acidic residues" evidence="10">
    <location>
        <begin position="222"/>
        <end position="235"/>
    </location>
</feature>
<reference evidence="13" key="2">
    <citation type="submission" date="2011-02" db="EMBL/GenBank/DDBJ databases">
        <title>The complete genome of Fluviicola taffensis DSM 16823.</title>
        <authorList>
            <consortium name="US DOE Joint Genome Institute (JGI-PGF)"/>
            <person name="Lucas S."/>
            <person name="Copeland A."/>
            <person name="Lapidus A."/>
            <person name="Bruce D."/>
            <person name="Goodwin L."/>
            <person name="Pitluck S."/>
            <person name="Kyrpides N."/>
            <person name="Mavromatis K."/>
            <person name="Ivanova N."/>
            <person name="Mikhailova N."/>
            <person name="Pagani I."/>
            <person name="Chertkov O."/>
            <person name="Detter J.C."/>
            <person name="Han C."/>
            <person name="Tapia R."/>
            <person name="Land M."/>
            <person name="Hauser L."/>
            <person name="Markowitz V."/>
            <person name="Cheng J.-F."/>
            <person name="Hugenholtz P."/>
            <person name="Woyke T."/>
            <person name="Wu D."/>
            <person name="Tindall B."/>
            <person name="Pomrenke H.G."/>
            <person name="Brambilla E."/>
            <person name="Klenk H.-P."/>
            <person name="Eisen J.A."/>
        </authorList>
    </citation>
    <scope>NUCLEOTIDE SEQUENCE [LARGE SCALE GENOMIC DNA]</scope>
    <source>
        <strain evidence="13">DSM 16823 / RW262 / RW262</strain>
    </source>
</reference>
<dbReference type="FunFam" id="3.40.50.300:FF:000019">
    <property type="entry name" value="Translation initiation factor IF-2"/>
    <property type="match status" value="1"/>
</dbReference>
<keyword evidence="5 8" id="KW-0648">Protein biosynthesis</keyword>
<feature type="compositionally biased region" description="Basic and acidic residues" evidence="10">
    <location>
        <begin position="62"/>
        <end position="88"/>
    </location>
</feature>
<dbReference type="AlphaFoldDB" id="F2IIZ6"/>
<keyword evidence="13" id="KW-1185">Reference proteome</keyword>
<dbReference type="PROSITE" id="PS51722">
    <property type="entry name" value="G_TR_2"/>
    <property type="match status" value="1"/>
</dbReference>
<dbReference type="InterPro" id="IPR027417">
    <property type="entry name" value="P-loop_NTPase"/>
</dbReference>
<dbReference type="GO" id="GO:0003924">
    <property type="term" value="F:GTPase activity"/>
    <property type="evidence" value="ECO:0007669"/>
    <property type="project" value="UniProtKB-UniRule"/>
</dbReference>
<accession>F2IIZ6</accession>
<evidence type="ECO:0000256" key="2">
    <source>
        <dbReference type="ARBA" id="ARBA00020675"/>
    </source>
</evidence>
<name>F2IIZ6_FLUTR</name>
<evidence type="ECO:0000256" key="5">
    <source>
        <dbReference type="ARBA" id="ARBA00022917"/>
    </source>
</evidence>
<dbReference type="HOGENOM" id="CLU_006301_0_1_10"/>
<evidence type="ECO:0000256" key="7">
    <source>
        <dbReference type="ARBA" id="ARBA00025162"/>
    </source>
</evidence>
<dbReference type="eggNOG" id="COG0532">
    <property type="taxonomic scope" value="Bacteria"/>
</dbReference>
<dbReference type="Gene3D" id="2.40.30.10">
    <property type="entry name" value="Translation factors"/>
    <property type="match status" value="2"/>
</dbReference>
<dbReference type="Pfam" id="PF22042">
    <property type="entry name" value="EF-G_D2"/>
    <property type="match status" value="1"/>
</dbReference>
<dbReference type="CDD" id="cd03702">
    <property type="entry name" value="IF2_mtIF2_II"/>
    <property type="match status" value="1"/>
</dbReference>
<evidence type="ECO:0000313" key="12">
    <source>
        <dbReference type="EMBL" id="AEA43854.1"/>
    </source>
</evidence>
<dbReference type="FunFam" id="2.40.30.10:FF:000008">
    <property type="entry name" value="Translation initiation factor IF-2"/>
    <property type="match status" value="1"/>
</dbReference>
<dbReference type="Proteomes" id="UP000007463">
    <property type="component" value="Chromosome"/>
</dbReference>
<evidence type="ECO:0000256" key="10">
    <source>
        <dbReference type="SAM" id="MobiDB-lite"/>
    </source>
</evidence>
<dbReference type="InterPro" id="IPR000178">
    <property type="entry name" value="TF_IF2_bacterial-like"/>
</dbReference>
<dbReference type="GO" id="GO:0005737">
    <property type="term" value="C:cytoplasm"/>
    <property type="evidence" value="ECO:0007669"/>
    <property type="project" value="UniProtKB-SubCell"/>
</dbReference>
<feature type="compositionally biased region" description="Gly residues" evidence="10">
    <location>
        <begin position="289"/>
        <end position="309"/>
    </location>
</feature>
<dbReference type="FunFam" id="3.40.50.10050:FF:000001">
    <property type="entry name" value="Translation initiation factor IF-2"/>
    <property type="match status" value="1"/>
</dbReference>
<dbReference type="InterPro" id="IPR023115">
    <property type="entry name" value="TIF_IF2_dom3"/>
</dbReference>
<dbReference type="STRING" id="755732.Fluta_1867"/>
<feature type="compositionally biased region" description="Basic and acidic residues" evidence="10">
    <location>
        <begin position="113"/>
        <end position="122"/>
    </location>
</feature>
<dbReference type="InterPro" id="IPR015760">
    <property type="entry name" value="TIF_IF2"/>
</dbReference>
<feature type="binding site" evidence="8">
    <location>
        <begin position="568"/>
        <end position="571"/>
    </location>
    <ligand>
        <name>GTP</name>
        <dbReference type="ChEBI" id="CHEBI:37565"/>
    </ligand>
</feature>
<organism evidence="12 13">
    <name type="scientific">Fluviicola taffensis (strain DSM 16823 / NCIMB 13979 / RW262)</name>
    <dbReference type="NCBI Taxonomy" id="755732"/>
    <lineage>
        <taxon>Bacteria</taxon>
        <taxon>Pseudomonadati</taxon>
        <taxon>Bacteroidota</taxon>
        <taxon>Flavobacteriia</taxon>
        <taxon>Flavobacteriales</taxon>
        <taxon>Crocinitomicaceae</taxon>
        <taxon>Fluviicola</taxon>
    </lineage>
</organism>
<evidence type="ECO:0000256" key="4">
    <source>
        <dbReference type="ARBA" id="ARBA00022741"/>
    </source>
</evidence>
<dbReference type="Gene3D" id="3.40.50.300">
    <property type="entry name" value="P-loop containing nucleotide triphosphate hydrolases"/>
    <property type="match status" value="1"/>
</dbReference>
<feature type="compositionally biased region" description="Low complexity" evidence="10">
    <location>
        <begin position="197"/>
        <end position="206"/>
    </location>
</feature>
<comment type="caution">
    <text evidence="8">Lacks conserved residue(s) required for the propagation of feature annotation.</text>
</comment>
<dbReference type="Pfam" id="PF04760">
    <property type="entry name" value="IF2_N"/>
    <property type="match status" value="1"/>
</dbReference>
<proteinExistence type="inferred from homology"/>
<dbReference type="InterPro" id="IPR044145">
    <property type="entry name" value="IF2_II"/>
</dbReference>
<gene>
    <name evidence="8" type="primary">infB</name>
    <name evidence="12" type="ordered locus">Fluta_1867</name>
</gene>
<dbReference type="InterPro" id="IPR036925">
    <property type="entry name" value="TIF_IF2_dom3_sf"/>
</dbReference>
<dbReference type="InterPro" id="IPR053905">
    <property type="entry name" value="EF-G-like_DII"/>
</dbReference>